<protein>
    <recommendedName>
        <fullName evidence="4">Survival motor neuron Tudor domain-containing protein</fullName>
    </recommendedName>
</protein>
<reference evidence="2" key="1">
    <citation type="submission" date="2023-02" db="EMBL/GenBank/DDBJ databases">
        <title>Mating type loci evolution in Malassezia.</title>
        <authorList>
            <person name="Coelho M.A."/>
        </authorList>
    </citation>
    <scope>NUCLEOTIDE SEQUENCE</scope>
    <source>
        <strain evidence="2">CBS 14136</strain>
    </source>
</reference>
<dbReference type="InterPro" id="IPR047313">
    <property type="entry name" value="SMN_C"/>
</dbReference>
<feature type="compositionally biased region" description="Basic and acidic residues" evidence="1">
    <location>
        <begin position="40"/>
        <end position="53"/>
    </location>
</feature>
<evidence type="ECO:0008006" key="4">
    <source>
        <dbReference type="Google" id="ProtNLM"/>
    </source>
</evidence>
<accession>A0AAF0F8W1</accession>
<feature type="compositionally biased region" description="Basic and acidic residues" evidence="1">
    <location>
        <begin position="72"/>
        <end position="83"/>
    </location>
</feature>
<dbReference type="AlphaFoldDB" id="A0AAF0F8W1"/>
<dbReference type="Proteomes" id="UP001214628">
    <property type="component" value="Chromosome 1"/>
</dbReference>
<feature type="region of interest" description="Disordered" evidence="1">
    <location>
        <begin position="171"/>
        <end position="239"/>
    </location>
</feature>
<gene>
    <name evidence="2" type="ORF">MPSI1_000528</name>
</gene>
<evidence type="ECO:0000313" key="2">
    <source>
        <dbReference type="EMBL" id="WFD41891.1"/>
    </source>
</evidence>
<evidence type="ECO:0000313" key="3">
    <source>
        <dbReference type="Proteomes" id="UP001214628"/>
    </source>
</evidence>
<dbReference type="EMBL" id="CP118375">
    <property type="protein sequence ID" value="WFD41891.1"/>
    <property type="molecule type" value="Genomic_DNA"/>
</dbReference>
<keyword evidence="3" id="KW-1185">Reference proteome</keyword>
<feature type="compositionally biased region" description="Polar residues" evidence="1">
    <location>
        <begin position="197"/>
        <end position="210"/>
    </location>
</feature>
<proteinExistence type="predicted"/>
<name>A0AAF0F8W1_9BASI</name>
<sequence length="272" mass="30907">MRGGRSVISYEDLPHDARALQNIAVESVGSTPDAKKRRRVEKDKRYRGLHWDEPDISATKASPGWSAIPTPDQHDYDQDHDQDQDLDSQPIFDSDEAIIASPTNEEPFLEEIELPTGNPLDSKEIWDDQFLLDAWRAAEDEYKEFHQRRTEHIDQLLAKNKDLRWYSLPEFSQQNSSNDDHNDLGDGYPITADNAPSEKTVQSQIQSEKPNASHPREAEAPQTHPTPASLPSLELPGGMPASETLQNLMMAWYYTGYYSALHQQEQYSQSSS</sequence>
<feature type="region of interest" description="Disordered" evidence="1">
    <location>
        <begin position="24"/>
        <end position="88"/>
    </location>
</feature>
<evidence type="ECO:0000256" key="1">
    <source>
        <dbReference type="SAM" id="MobiDB-lite"/>
    </source>
</evidence>
<organism evidence="2 3">
    <name type="scientific">Malassezia psittaci</name>
    <dbReference type="NCBI Taxonomy" id="1821823"/>
    <lineage>
        <taxon>Eukaryota</taxon>
        <taxon>Fungi</taxon>
        <taxon>Dikarya</taxon>
        <taxon>Basidiomycota</taxon>
        <taxon>Ustilaginomycotina</taxon>
        <taxon>Malasseziomycetes</taxon>
        <taxon>Malasseziales</taxon>
        <taxon>Malasseziaceae</taxon>
        <taxon>Malassezia</taxon>
    </lineage>
</organism>
<dbReference type="CDD" id="cd22852">
    <property type="entry name" value="SMN_C"/>
    <property type="match status" value="1"/>
</dbReference>